<feature type="transmembrane region" description="Helical" evidence="6">
    <location>
        <begin position="108"/>
        <end position="130"/>
    </location>
</feature>
<protein>
    <submittedName>
        <fullName evidence="8">MFS transporter</fullName>
    </submittedName>
</protein>
<evidence type="ECO:0000256" key="1">
    <source>
        <dbReference type="ARBA" id="ARBA00004651"/>
    </source>
</evidence>
<dbReference type="InterPro" id="IPR011701">
    <property type="entry name" value="MFS"/>
</dbReference>
<evidence type="ECO:0000259" key="7">
    <source>
        <dbReference type="PROSITE" id="PS50850"/>
    </source>
</evidence>
<evidence type="ECO:0000313" key="9">
    <source>
        <dbReference type="Proteomes" id="UP001515943"/>
    </source>
</evidence>
<dbReference type="PANTHER" id="PTHR23513">
    <property type="entry name" value="INTEGRAL MEMBRANE EFFLUX PROTEIN-RELATED"/>
    <property type="match status" value="1"/>
</dbReference>
<feature type="transmembrane region" description="Helical" evidence="6">
    <location>
        <begin position="20"/>
        <end position="45"/>
    </location>
</feature>
<accession>A0ABX1FS70</accession>
<dbReference type="Proteomes" id="UP001515943">
    <property type="component" value="Unassembled WGS sequence"/>
</dbReference>
<keyword evidence="4 6" id="KW-1133">Transmembrane helix</keyword>
<feature type="transmembrane region" description="Helical" evidence="6">
    <location>
        <begin position="282"/>
        <end position="300"/>
    </location>
</feature>
<feature type="transmembrane region" description="Helical" evidence="6">
    <location>
        <begin position="374"/>
        <end position="394"/>
    </location>
</feature>
<feature type="transmembrane region" description="Helical" evidence="6">
    <location>
        <begin position="142"/>
        <end position="166"/>
    </location>
</feature>
<gene>
    <name evidence="8" type="ORF">FXN61_33110</name>
</gene>
<feature type="domain" description="Major facilitator superfamily (MFS) profile" evidence="7">
    <location>
        <begin position="1"/>
        <end position="196"/>
    </location>
</feature>
<feature type="transmembrane region" description="Helical" evidence="6">
    <location>
        <begin position="83"/>
        <end position="102"/>
    </location>
</feature>
<dbReference type="SUPFAM" id="SSF103473">
    <property type="entry name" value="MFS general substrate transporter"/>
    <property type="match status" value="1"/>
</dbReference>
<feature type="transmembrane region" description="Helical" evidence="6">
    <location>
        <begin position="172"/>
        <end position="191"/>
    </location>
</feature>
<dbReference type="CDD" id="cd06173">
    <property type="entry name" value="MFS_MefA_like"/>
    <property type="match status" value="1"/>
</dbReference>
<feature type="domain" description="Major facilitator superfamily (MFS) profile" evidence="7">
    <location>
        <begin position="219"/>
        <end position="412"/>
    </location>
</feature>
<dbReference type="PANTHER" id="PTHR23513:SF18">
    <property type="entry name" value="INTEGRAL MEMBRANE PROTEIN"/>
    <property type="match status" value="1"/>
</dbReference>
<feature type="transmembrane region" description="Helical" evidence="6">
    <location>
        <begin position="254"/>
        <end position="275"/>
    </location>
</feature>
<dbReference type="Gene3D" id="1.20.1250.20">
    <property type="entry name" value="MFS general substrate transporter like domains"/>
    <property type="match status" value="1"/>
</dbReference>
<feature type="transmembrane region" description="Helical" evidence="6">
    <location>
        <begin position="344"/>
        <end position="368"/>
    </location>
</feature>
<feature type="transmembrane region" description="Helical" evidence="6">
    <location>
        <begin position="306"/>
        <end position="323"/>
    </location>
</feature>
<dbReference type="PROSITE" id="PS50850">
    <property type="entry name" value="MFS"/>
    <property type="match status" value="2"/>
</dbReference>
<evidence type="ECO:0000256" key="5">
    <source>
        <dbReference type="ARBA" id="ARBA00023136"/>
    </source>
</evidence>
<keyword evidence="2" id="KW-1003">Cell membrane</keyword>
<dbReference type="InterPro" id="IPR020846">
    <property type="entry name" value="MFS_dom"/>
</dbReference>
<comment type="subcellular location">
    <subcellularLocation>
        <location evidence="1">Cell membrane</location>
        <topology evidence="1">Multi-pass membrane protein</topology>
    </subcellularLocation>
</comment>
<evidence type="ECO:0000256" key="6">
    <source>
        <dbReference type="SAM" id="Phobius"/>
    </source>
</evidence>
<keyword evidence="3 6" id="KW-0812">Transmembrane</keyword>
<name>A0ABX1FS70_9PSEU</name>
<comment type="caution">
    <text evidence="8">The sequence shown here is derived from an EMBL/GenBank/DDBJ whole genome shotgun (WGS) entry which is preliminary data.</text>
</comment>
<organism evidence="8 9">
    <name type="scientific">Lentzea indica</name>
    <dbReference type="NCBI Taxonomy" id="2604800"/>
    <lineage>
        <taxon>Bacteria</taxon>
        <taxon>Bacillati</taxon>
        <taxon>Actinomycetota</taxon>
        <taxon>Actinomycetes</taxon>
        <taxon>Pseudonocardiales</taxon>
        <taxon>Pseudonocardiaceae</taxon>
        <taxon>Lentzea</taxon>
    </lineage>
</organism>
<feature type="transmembrane region" description="Helical" evidence="6">
    <location>
        <begin position="51"/>
        <end position="71"/>
    </location>
</feature>
<evidence type="ECO:0000313" key="8">
    <source>
        <dbReference type="EMBL" id="NKE61348.1"/>
    </source>
</evidence>
<dbReference type="EMBL" id="VSRL01000169">
    <property type="protein sequence ID" value="NKE61348.1"/>
    <property type="molecule type" value="Genomic_DNA"/>
</dbReference>
<keyword evidence="9" id="KW-1185">Reference proteome</keyword>
<dbReference type="Pfam" id="PF07690">
    <property type="entry name" value="MFS_1"/>
    <property type="match status" value="1"/>
</dbReference>
<evidence type="ECO:0000256" key="3">
    <source>
        <dbReference type="ARBA" id="ARBA00022692"/>
    </source>
</evidence>
<evidence type="ECO:0000256" key="4">
    <source>
        <dbReference type="ARBA" id="ARBA00022989"/>
    </source>
</evidence>
<keyword evidence="5 6" id="KW-0472">Membrane</keyword>
<sequence>MSPARLAALASRDMRGNRDLSLLAAGAGVSQFGNSLSLLVLVFWATPISPLLVAAILVAELLPLVLGAPLAGALIDRLPNRRLLIIALLGQGVAIAAIAPLMGTPALVVALVFVSGCGLAVAVPATSALVPHIAGEEESTRGYAMVGTARSVGNIAGVTGGALLAGFFGHPAALLIDGMTFLVYALLLLFVRAERRPSGEHAARPSALAGIRHVRRDPVLFASIIGLAFFVGAVVVINVADPAFVRFVLHGDELLLGAMQACWTVGILVGTRLVARLKTVPEVAYALAITGITTGIAVLIPATFPVVVAAGIGWLIGGISNGVDNVTMNAIVRLRTPEEMRGRAFAAVGSMVTGANLFGTAAAGGLLLVMGPRAVFALGGTGAVLSGVACLVFVHRALKRERSPAEAGLLSN</sequence>
<reference evidence="8 9" key="1">
    <citation type="submission" date="2019-08" db="EMBL/GenBank/DDBJ databases">
        <title>Lentzea from Indian Himalayas.</title>
        <authorList>
            <person name="Mandal S."/>
            <person name="Mallick Gupta A."/>
            <person name="Maiti P.K."/>
            <person name="Sarkar J."/>
            <person name="Mandal S."/>
        </authorList>
    </citation>
    <scope>NUCLEOTIDE SEQUENCE [LARGE SCALE GENOMIC DNA]</scope>
    <source>
        <strain evidence="8 9">PSKA42</strain>
    </source>
</reference>
<proteinExistence type="predicted"/>
<feature type="transmembrane region" description="Helical" evidence="6">
    <location>
        <begin position="219"/>
        <end position="239"/>
    </location>
</feature>
<evidence type="ECO:0000256" key="2">
    <source>
        <dbReference type="ARBA" id="ARBA00022475"/>
    </source>
</evidence>
<dbReference type="InterPro" id="IPR036259">
    <property type="entry name" value="MFS_trans_sf"/>
</dbReference>